<dbReference type="AlphaFoldDB" id="A0A9P0TGE5"/>
<accession>A0A9P0TGE5</accession>
<dbReference type="EMBL" id="CALOZG010000020">
    <property type="protein sequence ID" value="CAH4031762.1"/>
    <property type="molecule type" value="Genomic_DNA"/>
</dbReference>
<protein>
    <submittedName>
        <fullName evidence="1">Uncharacterized protein</fullName>
    </submittedName>
</protein>
<dbReference type="Proteomes" id="UP001152562">
    <property type="component" value="Unassembled WGS sequence"/>
</dbReference>
<sequence>MIQLVETPRDRPSARVYNTALVSSPILAVSLASFGRLSVFLRTSQKVASKTRATCTHSFNLLLDDCGRDRTYRTMWSNKRELLEFLECYQRESLSWNPKDVGHKNKQSLIKHNAGMQISLYMDIPVEVLKKKGDSHMATLREHKRKINALNQINTINVTSVYRLHCSLGPLSRDSRPEPLQRIQPP</sequence>
<reference evidence="1" key="1">
    <citation type="submission" date="2022-05" db="EMBL/GenBank/DDBJ databases">
        <authorList>
            <person name="Okamura Y."/>
        </authorList>
    </citation>
    <scope>NUCLEOTIDE SEQUENCE</scope>
</reference>
<organism evidence="1 2">
    <name type="scientific">Pieris brassicae</name>
    <name type="common">White butterfly</name>
    <name type="synonym">Large white butterfly</name>
    <dbReference type="NCBI Taxonomy" id="7116"/>
    <lineage>
        <taxon>Eukaryota</taxon>
        <taxon>Metazoa</taxon>
        <taxon>Ecdysozoa</taxon>
        <taxon>Arthropoda</taxon>
        <taxon>Hexapoda</taxon>
        <taxon>Insecta</taxon>
        <taxon>Pterygota</taxon>
        <taxon>Neoptera</taxon>
        <taxon>Endopterygota</taxon>
        <taxon>Lepidoptera</taxon>
        <taxon>Glossata</taxon>
        <taxon>Ditrysia</taxon>
        <taxon>Papilionoidea</taxon>
        <taxon>Pieridae</taxon>
        <taxon>Pierinae</taxon>
        <taxon>Pieris</taxon>
    </lineage>
</organism>
<proteinExistence type="predicted"/>
<keyword evidence="2" id="KW-1185">Reference proteome</keyword>
<comment type="caution">
    <text evidence="1">The sequence shown here is derived from an EMBL/GenBank/DDBJ whole genome shotgun (WGS) entry which is preliminary data.</text>
</comment>
<gene>
    <name evidence="1" type="ORF">PIBRA_LOCUS8235</name>
</gene>
<name>A0A9P0TGE5_PIEBR</name>
<evidence type="ECO:0000313" key="2">
    <source>
        <dbReference type="Proteomes" id="UP001152562"/>
    </source>
</evidence>
<evidence type="ECO:0000313" key="1">
    <source>
        <dbReference type="EMBL" id="CAH4031762.1"/>
    </source>
</evidence>